<dbReference type="AlphaFoldDB" id="A0A8J2HHP4"/>
<organism evidence="1 2">
    <name type="scientific">Cotesia congregata</name>
    <name type="common">Parasitoid wasp</name>
    <name type="synonym">Apanteles congregatus</name>
    <dbReference type="NCBI Taxonomy" id="51543"/>
    <lineage>
        <taxon>Eukaryota</taxon>
        <taxon>Metazoa</taxon>
        <taxon>Ecdysozoa</taxon>
        <taxon>Arthropoda</taxon>
        <taxon>Hexapoda</taxon>
        <taxon>Insecta</taxon>
        <taxon>Pterygota</taxon>
        <taxon>Neoptera</taxon>
        <taxon>Endopterygota</taxon>
        <taxon>Hymenoptera</taxon>
        <taxon>Apocrita</taxon>
        <taxon>Ichneumonoidea</taxon>
        <taxon>Braconidae</taxon>
        <taxon>Microgastrinae</taxon>
        <taxon>Cotesia</taxon>
    </lineage>
</organism>
<dbReference type="Proteomes" id="UP000786811">
    <property type="component" value="Unassembled WGS sequence"/>
</dbReference>
<name>A0A8J2HHP4_COTCN</name>
<evidence type="ECO:0000313" key="2">
    <source>
        <dbReference type="Proteomes" id="UP000786811"/>
    </source>
</evidence>
<comment type="caution">
    <text evidence="1">The sequence shown here is derived from an EMBL/GenBank/DDBJ whole genome shotgun (WGS) entry which is preliminary data.</text>
</comment>
<reference evidence="1" key="1">
    <citation type="submission" date="2021-04" db="EMBL/GenBank/DDBJ databases">
        <authorList>
            <person name="Chebbi M.A.C M."/>
        </authorList>
    </citation>
    <scope>NUCLEOTIDE SEQUENCE</scope>
</reference>
<keyword evidence="2" id="KW-1185">Reference proteome</keyword>
<protein>
    <submittedName>
        <fullName evidence="1">Uncharacterized protein</fullName>
    </submittedName>
</protein>
<gene>
    <name evidence="1" type="ORF">HICCMSTLAB_LOCUS8491</name>
</gene>
<sequence length="140" mass="16381">MTLLILRDQLITRNITEEFMQSLIRRCGKESLSLQNVLAQIRNIIETGARGFPGVRVTNDDDHDTYRNNIRIYNLQRLLVDGNITPRQFMERVIDVYQRDMISLAIQEEVRHPIEIPRFEDLETRGRMEAEPELVAMGPD</sequence>
<evidence type="ECO:0000313" key="1">
    <source>
        <dbReference type="EMBL" id="CAG5096999.1"/>
    </source>
</evidence>
<accession>A0A8J2HHP4</accession>
<dbReference type="EMBL" id="CAJNRD030001121">
    <property type="protein sequence ID" value="CAG5096999.1"/>
    <property type="molecule type" value="Genomic_DNA"/>
</dbReference>
<proteinExistence type="predicted"/>